<evidence type="ECO:0000256" key="8">
    <source>
        <dbReference type="ARBA" id="ARBA00022777"/>
    </source>
</evidence>
<evidence type="ECO:0000256" key="5">
    <source>
        <dbReference type="ARBA" id="ARBA00022597"/>
    </source>
</evidence>
<dbReference type="InterPro" id="IPR016152">
    <property type="entry name" value="PTrfase/Anion_transptr"/>
</dbReference>
<keyword evidence="3" id="KW-0813">Transport</keyword>
<reference evidence="13" key="2">
    <citation type="journal article" date="2021" name="PeerJ">
        <title>Extensive microbial diversity within the chicken gut microbiome revealed by metagenomics and culture.</title>
        <authorList>
            <person name="Gilroy R."/>
            <person name="Ravi A."/>
            <person name="Getino M."/>
            <person name="Pursley I."/>
            <person name="Horton D.L."/>
            <person name="Alikhan N.F."/>
            <person name="Baker D."/>
            <person name="Gharbi K."/>
            <person name="Hall N."/>
            <person name="Watson M."/>
            <person name="Adriaenssens E.M."/>
            <person name="Foster-Nyarko E."/>
            <person name="Jarju S."/>
            <person name="Secka A."/>
            <person name="Antonio M."/>
            <person name="Oren A."/>
            <person name="Chaudhuri R.R."/>
            <person name="La Ragione R."/>
            <person name="Hildebrand F."/>
            <person name="Pallen M.J."/>
        </authorList>
    </citation>
    <scope>NUCLEOTIDE SEQUENCE</scope>
    <source>
        <strain evidence="13">ChiW13-3771</strain>
    </source>
</reference>
<reference evidence="13" key="1">
    <citation type="submission" date="2020-10" db="EMBL/GenBank/DDBJ databases">
        <authorList>
            <person name="Gilroy R."/>
        </authorList>
    </citation>
    <scope>NUCLEOTIDE SEQUENCE</scope>
    <source>
        <strain evidence="13">ChiW13-3771</strain>
    </source>
</reference>
<protein>
    <recommendedName>
        <fullName evidence="2">Mannitol-specific phosphotransferase enzyme IIA component</fullName>
    </recommendedName>
    <alternativeName>
        <fullName evidence="10">EIIA</fullName>
    </alternativeName>
    <alternativeName>
        <fullName evidence="11">EIII</fullName>
    </alternativeName>
    <alternativeName>
        <fullName evidence="9">PTS system mannitol-specific EIIA component</fullName>
    </alternativeName>
</protein>
<evidence type="ECO:0000256" key="1">
    <source>
        <dbReference type="ARBA" id="ARBA00002434"/>
    </source>
</evidence>
<accession>A0A9D1JD63</accession>
<comment type="caution">
    <text evidence="13">The sequence shown here is derived from an EMBL/GenBank/DDBJ whole genome shotgun (WGS) entry which is preliminary data.</text>
</comment>
<evidence type="ECO:0000259" key="12">
    <source>
        <dbReference type="PROSITE" id="PS51094"/>
    </source>
</evidence>
<evidence type="ECO:0000313" key="14">
    <source>
        <dbReference type="Proteomes" id="UP000824201"/>
    </source>
</evidence>
<keyword evidence="4" id="KW-0597">Phosphoprotein</keyword>
<evidence type="ECO:0000256" key="3">
    <source>
        <dbReference type="ARBA" id="ARBA00022448"/>
    </source>
</evidence>
<gene>
    <name evidence="13" type="ORF">IAC96_07925</name>
</gene>
<dbReference type="EMBL" id="DVHN01000101">
    <property type="protein sequence ID" value="HIR88858.1"/>
    <property type="molecule type" value="Genomic_DNA"/>
</dbReference>
<comment type="function">
    <text evidence="1">The phosphoenolpyruvate-dependent sugar phosphotransferase system (sugar PTS), a major carbohydrate active transport system, catalyzes the phosphorylation of incoming sugar substrates concomitantly with their translocation across the cell membrane. The enzyme II CmtAB PTS system is involved in D-mannitol transport.</text>
</comment>
<dbReference type="SUPFAM" id="SSF55804">
    <property type="entry name" value="Phoshotransferase/anion transport protein"/>
    <property type="match status" value="1"/>
</dbReference>
<keyword evidence="6" id="KW-0808">Transferase</keyword>
<dbReference type="PROSITE" id="PS00372">
    <property type="entry name" value="PTS_EIIA_TYPE_2_HIS"/>
    <property type="match status" value="1"/>
</dbReference>
<evidence type="ECO:0000256" key="2">
    <source>
        <dbReference type="ARBA" id="ARBA00014783"/>
    </source>
</evidence>
<dbReference type="GO" id="GO:0016301">
    <property type="term" value="F:kinase activity"/>
    <property type="evidence" value="ECO:0007669"/>
    <property type="project" value="UniProtKB-KW"/>
</dbReference>
<keyword evidence="8" id="KW-0418">Kinase</keyword>
<keyword evidence="7" id="KW-0598">Phosphotransferase system</keyword>
<sequence length="150" mass="16450">MFFKKSTKKLPLLLKENIRTNCKRMQKNDVIRAVGQILVDSGYVKPDYVDAMIEREKTFATNIGNGIALPHGVEEAKKEIKASGIAVMIFPDGTDWDGEDVKLVIGIAGTGDDHLAILSNIAIKMSTPEAVDQLVESSVDEIYDTLKGVE</sequence>
<name>A0A9D1JD63_9FIRM</name>
<evidence type="ECO:0000256" key="9">
    <source>
        <dbReference type="ARBA" id="ARBA00029908"/>
    </source>
</evidence>
<evidence type="ECO:0000256" key="6">
    <source>
        <dbReference type="ARBA" id="ARBA00022679"/>
    </source>
</evidence>
<dbReference type="Proteomes" id="UP000824201">
    <property type="component" value="Unassembled WGS sequence"/>
</dbReference>
<keyword evidence="5 13" id="KW-0762">Sugar transport</keyword>
<evidence type="ECO:0000256" key="4">
    <source>
        <dbReference type="ARBA" id="ARBA00022553"/>
    </source>
</evidence>
<feature type="domain" description="PTS EIIA type-2" evidence="12">
    <location>
        <begin position="11"/>
        <end position="149"/>
    </location>
</feature>
<dbReference type="GO" id="GO:0090563">
    <property type="term" value="F:protein-phosphocysteine-sugar phosphotransferase activity"/>
    <property type="evidence" value="ECO:0007669"/>
    <property type="project" value="TreeGrafter"/>
</dbReference>
<dbReference type="Pfam" id="PF00359">
    <property type="entry name" value="PTS_EIIA_2"/>
    <property type="match status" value="1"/>
</dbReference>
<evidence type="ECO:0000256" key="11">
    <source>
        <dbReference type="ARBA" id="ARBA00030962"/>
    </source>
</evidence>
<evidence type="ECO:0000256" key="7">
    <source>
        <dbReference type="ARBA" id="ARBA00022683"/>
    </source>
</evidence>
<dbReference type="InterPro" id="IPR050893">
    <property type="entry name" value="Sugar_PTS"/>
</dbReference>
<dbReference type="InterPro" id="IPR002178">
    <property type="entry name" value="PTS_EIIA_type-2_dom"/>
</dbReference>
<dbReference type="PANTHER" id="PTHR30181">
    <property type="entry name" value="MANNITOL PERMEASE IIC COMPONENT"/>
    <property type="match status" value="1"/>
</dbReference>
<evidence type="ECO:0000256" key="10">
    <source>
        <dbReference type="ARBA" id="ARBA00030956"/>
    </source>
</evidence>
<organism evidence="13 14">
    <name type="scientific">Candidatus Fimimorpha faecalis</name>
    <dbReference type="NCBI Taxonomy" id="2840824"/>
    <lineage>
        <taxon>Bacteria</taxon>
        <taxon>Bacillati</taxon>
        <taxon>Bacillota</taxon>
        <taxon>Clostridia</taxon>
        <taxon>Eubacteriales</taxon>
        <taxon>Candidatus Fimimorpha</taxon>
    </lineage>
</organism>
<dbReference type="CDD" id="cd00211">
    <property type="entry name" value="PTS_IIA_fru"/>
    <property type="match status" value="1"/>
</dbReference>
<dbReference type="AlphaFoldDB" id="A0A9D1JD63"/>
<dbReference type="PROSITE" id="PS51094">
    <property type="entry name" value="PTS_EIIA_TYPE_2"/>
    <property type="match status" value="1"/>
</dbReference>
<dbReference type="Gene3D" id="3.40.930.10">
    <property type="entry name" value="Mannitol-specific EII, Chain A"/>
    <property type="match status" value="1"/>
</dbReference>
<dbReference type="GO" id="GO:0005886">
    <property type="term" value="C:plasma membrane"/>
    <property type="evidence" value="ECO:0007669"/>
    <property type="project" value="TreeGrafter"/>
</dbReference>
<dbReference type="PANTHER" id="PTHR30181:SF2">
    <property type="entry name" value="PTS SYSTEM MANNITOL-SPECIFIC EIICBA COMPONENT"/>
    <property type="match status" value="1"/>
</dbReference>
<dbReference type="GO" id="GO:0009401">
    <property type="term" value="P:phosphoenolpyruvate-dependent sugar phosphotransferase system"/>
    <property type="evidence" value="ECO:0007669"/>
    <property type="project" value="UniProtKB-KW"/>
</dbReference>
<evidence type="ECO:0000313" key="13">
    <source>
        <dbReference type="EMBL" id="HIR88858.1"/>
    </source>
</evidence>
<proteinExistence type="predicted"/>